<dbReference type="InterPro" id="IPR006016">
    <property type="entry name" value="UspA"/>
</dbReference>
<dbReference type="AlphaFoldDB" id="A0A133XPY6"/>
<comment type="similarity">
    <text evidence="1">Belongs to the universal stress protein A family.</text>
</comment>
<dbReference type="Pfam" id="PF00582">
    <property type="entry name" value="Usp"/>
    <property type="match status" value="1"/>
</dbReference>
<dbReference type="Gene3D" id="3.40.50.620">
    <property type="entry name" value="HUPs"/>
    <property type="match status" value="1"/>
</dbReference>
<accession>A0A133XPY6</accession>
<evidence type="ECO:0000313" key="3">
    <source>
        <dbReference type="EMBL" id="KXB32999.1"/>
    </source>
</evidence>
<comment type="caution">
    <text evidence="3">The sequence shown here is derived from an EMBL/GenBank/DDBJ whole genome shotgun (WGS) entry which is preliminary data.</text>
</comment>
<dbReference type="Proteomes" id="UP000070675">
    <property type="component" value="Unassembled WGS sequence"/>
</dbReference>
<sequence length="169" mass="18518">MGIISVTKARHTSSVSKEATMAEYENTGYQKVFVALDGTEEQDTVLDRAIAVARSIGAKLYIGHVLDSTALETAGTYPIDLIPKLEKLFRESISDAVEQAQADPDIPEVQVMVKYGRIRETLKEEFLDIIEPDVVICGARGLSPIKYALLGSISMFLLRAAECDILVVK</sequence>
<keyword evidence="4" id="KW-1185">Reference proteome</keyword>
<reference evidence="4" key="1">
    <citation type="submission" date="2016-01" db="EMBL/GenBank/DDBJ databases">
        <authorList>
            <person name="Mitreva M."/>
            <person name="Pepin K.H."/>
            <person name="Mihindukulasuriya K.A."/>
            <person name="Fulton R."/>
            <person name="Fronick C."/>
            <person name="O'Laughlin M."/>
            <person name="Miner T."/>
            <person name="Herter B."/>
            <person name="Rosa B.A."/>
            <person name="Cordes M."/>
            <person name="Tomlinson C."/>
            <person name="Wollam A."/>
            <person name="Palsikar V.B."/>
            <person name="Mardis E.R."/>
            <person name="Wilson R.K."/>
        </authorList>
    </citation>
    <scope>NUCLEOTIDE SEQUENCE [LARGE SCALE GENOMIC DNA]</scope>
    <source>
        <strain evidence="4">DNF00019</strain>
    </source>
</reference>
<name>A0A133XPY6_9ACTN</name>
<dbReference type="InterPro" id="IPR014729">
    <property type="entry name" value="Rossmann-like_a/b/a_fold"/>
</dbReference>
<proteinExistence type="inferred from homology"/>
<dbReference type="PANTHER" id="PTHR46268:SF6">
    <property type="entry name" value="UNIVERSAL STRESS PROTEIN UP12"/>
    <property type="match status" value="1"/>
</dbReference>
<evidence type="ECO:0000313" key="4">
    <source>
        <dbReference type="Proteomes" id="UP000070675"/>
    </source>
</evidence>
<dbReference type="PANTHER" id="PTHR46268">
    <property type="entry name" value="STRESS RESPONSE PROTEIN NHAX"/>
    <property type="match status" value="1"/>
</dbReference>
<dbReference type="CDD" id="cd00293">
    <property type="entry name" value="USP-like"/>
    <property type="match status" value="1"/>
</dbReference>
<gene>
    <name evidence="3" type="ORF">HMPREF3192_01370</name>
</gene>
<dbReference type="SUPFAM" id="SSF52402">
    <property type="entry name" value="Adenine nucleotide alpha hydrolases-like"/>
    <property type="match status" value="1"/>
</dbReference>
<dbReference type="STRING" id="1393034.HMPREF3192_01370"/>
<evidence type="ECO:0000259" key="2">
    <source>
        <dbReference type="Pfam" id="PF00582"/>
    </source>
</evidence>
<dbReference type="InterPro" id="IPR006015">
    <property type="entry name" value="Universal_stress_UspA"/>
</dbReference>
<protein>
    <submittedName>
        <fullName evidence="3">Universal stress family protein</fullName>
    </submittedName>
</protein>
<evidence type="ECO:0000256" key="1">
    <source>
        <dbReference type="ARBA" id="ARBA00008791"/>
    </source>
</evidence>
<organism evidence="3 4">
    <name type="scientific">Atopobium deltae</name>
    <dbReference type="NCBI Taxonomy" id="1393034"/>
    <lineage>
        <taxon>Bacteria</taxon>
        <taxon>Bacillati</taxon>
        <taxon>Actinomycetota</taxon>
        <taxon>Coriobacteriia</taxon>
        <taxon>Coriobacteriales</taxon>
        <taxon>Atopobiaceae</taxon>
        <taxon>Atopobium</taxon>
    </lineage>
</organism>
<dbReference type="PIRSF" id="PIRSF006276">
    <property type="entry name" value="UspA"/>
    <property type="match status" value="1"/>
</dbReference>
<dbReference type="PATRIC" id="fig|1393034.3.peg.1333"/>
<feature type="domain" description="UspA" evidence="2">
    <location>
        <begin position="29"/>
        <end position="169"/>
    </location>
</feature>
<dbReference type="PRINTS" id="PR01438">
    <property type="entry name" value="UNVRSLSTRESS"/>
</dbReference>
<dbReference type="EMBL" id="LSCR01000042">
    <property type="protein sequence ID" value="KXB32999.1"/>
    <property type="molecule type" value="Genomic_DNA"/>
</dbReference>